<dbReference type="InterPro" id="IPR011459">
    <property type="entry name" value="DUF1565"/>
</dbReference>
<dbReference type="InterPro" id="IPR039448">
    <property type="entry name" value="Beta_helix"/>
</dbReference>
<dbReference type="InterPro" id="IPR012334">
    <property type="entry name" value="Pectin_lyas_fold"/>
</dbReference>
<feature type="domain" description="Right handed beta helix" evidence="5">
    <location>
        <begin position="168"/>
        <end position="346"/>
    </location>
</feature>
<dbReference type="Gene3D" id="2.160.20.10">
    <property type="entry name" value="Single-stranded right-handed beta-helix, Pectin lyase-like"/>
    <property type="match status" value="1"/>
</dbReference>
<dbReference type="PANTHER" id="PTHR40088:SF2">
    <property type="entry name" value="SECRETED SUGAR HYDROLASE"/>
    <property type="match status" value="1"/>
</dbReference>
<evidence type="ECO:0000256" key="2">
    <source>
        <dbReference type="ARBA" id="ARBA00022525"/>
    </source>
</evidence>
<evidence type="ECO:0000313" key="7">
    <source>
        <dbReference type="Proteomes" id="UP001454489"/>
    </source>
</evidence>
<dbReference type="Pfam" id="PF13229">
    <property type="entry name" value="Beta_helix"/>
    <property type="match status" value="1"/>
</dbReference>
<feature type="domain" description="DUF1565" evidence="4">
    <location>
        <begin position="90"/>
        <end position="129"/>
    </location>
</feature>
<dbReference type="SMART" id="SM00710">
    <property type="entry name" value="PbH1"/>
    <property type="match status" value="9"/>
</dbReference>
<comment type="caution">
    <text evidence="6">The sequence shown here is derived from an EMBL/GenBank/DDBJ whole genome shotgun (WGS) entry which is preliminary data.</text>
</comment>
<dbReference type="Pfam" id="PF07602">
    <property type="entry name" value="DUF1565"/>
    <property type="match status" value="1"/>
</dbReference>
<name>A0ABV1HG24_9FIRM</name>
<dbReference type="InterPro" id="IPR011050">
    <property type="entry name" value="Pectin_lyase_fold/virulence"/>
</dbReference>
<dbReference type="InterPro" id="IPR052052">
    <property type="entry name" value="Polysaccharide_Lyase_9"/>
</dbReference>
<keyword evidence="7" id="KW-1185">Reference proteome</keyword>
<comment type="subcellular location">
    <subcellularLocation>
        <location evidence="1">Secreted</location>
    </subcellularLocation>
</comment>
<proteinExistence type="predicted"/>
<evidence type="ECO:0000259" key="5">
    <source>
        <dbReference type="Pfam" id="PF13229"/>
    </source>
</evidence>
<evidence type="ECO:0000313" key="6">
    <source>
        <dbReference type="EMBL" id="MEQ2558658.1"/>
    </source>
</evidence>
<organism evidence="6 7">
    <name type="scientific">Maccoyibacter intestinihominis</name>
    <dbReference type="NCBI Taxonomy" id="3133499"/>
    <lineage>
        <taxon>Bacteria</taxon>
        <taxon>Bacillati</taxon>
        <taxon>Bacillota</taxon>
        <taxon>Clostridia</taxon>
        <taxon>Lachnospirales</taxon>
        <taxon>Lachnospiraceae</taxon>
        <taxon>Maccoyibacter</taxon>
    </lineage>
</organism>
<dbReference type="PANTHER" id="PTHR40088">
    <property type="entry name" value="PECTATE LYASE (EUROFUNG)"/>
    <property type="match status" value="1"/>
</dbReference>
<reference evidence="6 7" key="1">
    <citation type="submission" date="2024-03" db="EMBL/GenBank/DDBJ databases">
        <title>Human intestinal bacterial collection.</title>
        <authorList>
            <person name="Pauvert C."/>
            <person name="Hitch T.C.A."/>
            <person name="Clavel T."/>
        </authorList>
    </citation>
    <scope>NUCLEOTIDE SEQUENCE [LARGE SCALE GENOMIC DNA]</scope>
    <source>
        <strain evidence="6 7">CLA-AA-H185</strain>
    </source>
</reference>
<evidence type="ECO:0000256" key="1">
    <source>
        <dbReference type="ARBA" id="ARBA00004613"/>
    </source>
</evidence>
<dbReference type="RefSeq" id="WP_353531421.1">
    <property type="nucleotide sequence ID" value="NZ_JBBMEX010000015.1"/>
</dbReference>
<gene>
    <name evidence="6" type="ORF">WMO43_12430</name>
</gene>
<dbReference type="EMBL" id="JBBMEX010000015">
    <property type="protein sequence ID" value="MEQ2558658.1"/>
    <property type="molecule type" value="Genomic_DNA"/>
</dbReference>
<dbReference type="Proteomes" id="UP001454489">
    <property type="component" value="Unassembled WGS sequence"/>
</dbReference>
<protein>
    <submittedName>
        <fullName evidence="6">Right-handed parallel beta-helix repeat-containing protein</fullName>
    </submittedName>
</protein>
<keyword evidence="3" id="KW-0732">Signal</keyword>
<accession>A0ABV1HG24</accession>
<keyword evidence="2" id="KW-0964">Secreted</keyword>
<evidence type="ECO:0000259" key="4">
    <source>
        <dbReference type="Pfam" id="PF07602"/>
    </source>
</evidence>
<dbReference type="SUPFAM" id="SSF51126">
    <property type="entry name" value="Pectin lyase-like"/>
    <property type="match status" value="1"/>
</dbReference>
<sequence>MRKRKKIHSKLVVAGIVCLAGAVFHIVDTGRIFQKQTIIWSEEQKGSYVQAAEKAPVYFADQTFKKRIQQEIDGVANKQKSGKAYYVSPKGNDNAKGSKKKPFRTFKRACKSLKPGDTLYVRGGIYTENIRLGKKQSGTKKKYVTICNYPGEEPVISGKKKKAELMKITGASYLRISGLEFQDAKGQDSCGIKIAPGSHHIVISGNKIHQISVPDPKKEDHCANGILLFGEKAKKEIHNILIYNNNLYDCQTGWAECISVAANCRNINVISNRIKNTGNIGIDVTGNYGYCSDPAKDFPRKCLIYQNRVEQCVSPYATSYGIYVDGAKEVQILKNQVRKCSGGIEIGAEEKPPKEEYSTSDILVQDNRIVDNIENGITVGGYQKNLGWVKNVRILNNRCKNNGKDNAILTLAKCKNITLKQNTFQNTSGDAAVVYAEFPEKYTKNIQFQNNKYYNGHSKNKTLFVYRGKTYTSFSKWKKVVGKQAGVYQK</sequence>
<dbReference type="InterPro" id="IPR006626">
    <property type="entry name" value="PbH1"/>
</dbReference>
<evidence type="ECO:0000256" key="3">
    <source>
        <dbReference type="ARBA" id="ARBA00022729"/>
    </source>
</evidence>